<evidence type="ECO:0000256" key="8">
    <source>
        <dbReference type="SAM" id="Phobius"/>
    </source>
</evidence>
<comment type="similarity">
    <text evidence="1 6">Belongs to the oleosin family.</text>
</comment>
<protein>
    <recommendedName>
        <fullName evidence="6">Oleosin</fullName>
    </recommendedName>
</protein>
<feature type="transmembrane region" description="Helical" evidence="8">
    <location>
        <begin position="64"/>
        <end position="87"/>
    </location>
</feature>
<keyword evidence="3 8" id="KW-0812">Transmembrane</keyword>
<dbReference type="Pfam" id="PF01277">
    <property type="entry name" value="Oleosin"/>
    <property type="match status" value="1"/>
</dbReference>
<feature type="compositionally biased region" description="Basic and acidic residues" evidence="7">
    <location>
        <begin position="207"/>
        <end position="228"/>
    </location>
</feature>
<proteinExistence type="inferred from homology"/>
<dbReference type="GO" id="GO:0012511">
    <property type="term" value="C:monolayer-surrounded lipid storage body"/>
    <property type="evidence" value="ECO:0007669"/>
    <property type="project" value="InterPro"/>
</dbReference>
<reference evidence="9" key="1">
    <citation type="submission" date="2018-11" db="EMBL/GenBank/DDBJ databases">
        <authorList>
            <consortium name="Genoscope - CEA"/>
            <person name="William W."/>
        </authorList>
    </citation>
    <scope>NUCLEOTIDE SEQUENCE</scope>
</reference>
<evidence type="ECO:0000313" key="9">
    <source>
        <dbReference type="EMBL" id="VDD61652.1"/>
    </source>
</evidence>
<accession>A0A3P6H0L1</accession>
<evidence type="ECO:0000256" key="6">
    <source>
        <dbReference type="RuleBase" id="RU000540"/>
    </source>
</evidence>
<dbReference type="EMBL" id="LR031880">
    <property type="protein sequence ID" value="VDD61652.1"/>
    <property type="molecule type" value="Genomic_DNA"/>
</dbReference>
<dbReference type="PROSITE" id="PS00811">
    <property type="entry name" value="OLEOSINS"/>
    <property type="match status" value="1"/>
</dbReference>
<evidence type="ECO:0000256" key="4">
    <source>
        <dbReference type="ARBA" id="ARBA00022989"/>
    </source>
</evidence>
<keyword evidence="2 6" id="KW-0551">Lipid droplet</keyword>
<feature type="region of interest" description="Disordered" evidence="7">
    <location>
        <begin position="199"/>
        <end position="234"/>
    </location>
</feature>
<comment type="subcellular location">
    <subcellularLocation>
        <location evidence="6">Lipid droplet</location>
    </subcellularLocation>
    <subcellularLocation>
        <location evidence="6">Membrane</location>
        <topology evidence="6">Multi-pass membrane protein</topology>
    </subcellularLocation>
</comment>
<gene>
    <name evidence="9" type="ORF">BOLC6T37105H</name>
</gene>
<dbReference type="GO" id="GO:0010344">
    <property type="term" value="P:seed oilbody biogenesis"/>
    <property type="evidence" value="ECO:0007669"/>
    <property type="project" value="TreeGrafter"/>
</dbReference>
<evidence type="ECO:0000256" key="3">
    <source>
        <dbReference type="ARBA" id="ARBA00022692"/>
    </source>
</evidence>
<dbReference type="InterPro" id="IPR000136">
    <property type="entry name" value="Oleosin"/>
</dbReference>
<sequence>MADTHRVDRTDRHLQFQSPYEGGRVSIQYEGGGGAGGYGGRGGGYGAEGYKSMMPERGPSSTQVTFFFTFSMLIHFLNFMHSILNLLDSIFRYGSVILFGGGPYPGLLLAGSVIGLLISIPLFLLFSPVIVPAALTIGLAATGFLASGMFGLTGLSSVSWVLNYLRGTRKSSVPEQLEYAKKRMADAVGYAGQKGKEMGQHVQNKAQEAKQYDISKTHDTTTKGHETTQRTAAA</sequence>
<feature type="transmembrane region" description="Helical" evidence="8">
    <location>
        <begin position="107"/>
        <end position="131"/>
    </location>
</feature>
<evidence type="ECO:0000256" key="7">
    <source>
        <dbReference type="SAM" id="MobiDB-lite"/>
    </source>
</evidence>
<evidence type="ECO:0000256" key="2">
    <source>
        <dbReference type="ARBA" id="ARBA00022677"/>
    </source>
</evidence>
<evidence type="ECO:0000256" key="1">
    <source>
        <dbReference type="ARBA" id="ARBA00010858"/>
    </source>
</evidence>
<keyword evidence="4 8" id="KW-1133">Transmembrane helix</keyword>
<dbReference type="GO" id="GO:0016020">
    <property type="term" value="C:membrane"/>
    <property type="evidence" value="ECO:0007669"/>
    <property type="project" value="UniProtKB-SubCell"/>
</dbReference>
<dbReference type="AlphaFoldDB" id="A0A3P6H0L1"/>
<dbReference type="PANTHER" id="PTHR33203:SF32">
    <property type="entry name" value="OLEOSIN 21.2 KDA"/>
    <property type="match status" value="1"/>
</dbReference>
<dbReference type="PANTHER" id="PTHR33203">
    <property type="entry name" value="OLEOSIN"/>
    <property type="match status" value="1"/>
</dbReference>
<keyword evidence="5 8" id="KW-0472">Membrane</keyword>
<name>A0A3P6H0L1_BRAOL</name>
<organism evidence="9">
    <name type="scientific">Brassica oleracea</name>
    <name type="common">Wild cabbage</name>
    <dbReference type="NCBI Taxonomy" id="3712"/>
    <lineage>
        <taxon>Eukaryota</taxon>
        <taxon>Viridiplantae</taxon>
        <taxon>Streptophyta</taxon>
        <taxon>Embryophyta</taxon>
        <taxon>Tracheophyta</taxon>
        <taxon>Spermatophyta</taxon>
        <taxon>Magnoliopsida</taxon>
        <taxon>eudicotyledons</taxon>
        <taxon>Gunneridae</taxon>
        <taxon>Pentapetalae</taxon>
        <taxon>rosids</taxon>
        <taxon>malvids</taxon>
        <taxon>Brassicales</taxon>
        <taxon>Brassicaceae</taxon>
        <taxon>Brassiceae</taxon>
        <taxon>Brassica</taxon>
    </lineage>
</organism>
<dbReference type="GO" id="GO:0050826">
    <property type="term" value="P:response to freezing"/>
    <property type="evidence" value="ECO:0007669"/>
    <property type="project" value="TreeGrafter"/>
</dbReference>
<dbReference type="GO" id="GO:0019915">
    <property type="term" value="P:lipid storage"/>
    <property type="evidence" value="ECO:0007669"/>
    <property type="project" value="TreeGrafter"/>
</dbReference>
<evidence type="ECO:0000256" key="5">
    <source>
        <dbReference type="ARBA" id="ARBA00023136"/>
    </source>
</evidence>